<protein>
    <submittedName>
        <fullName evidence="1">Uncharacterized protein</fullName>
    </submittedName>
</protein>
<accession>A0AAD2I0D7</accession>
<reference evidence="1" key="1">
    <citation type="submission" date="2023-11" db="EMBL/GenBank/DDBJ databases">
        <authorList>
            <person name="De Vega J J."/>
            <person name="De Vega J J."/>
        </authorList>
    </citation>
    <scope>NUCLEOTIDE SEQUENCE</scope>
</reference>
<sequence>MARLSLDITRAESVVTDEFVAVAALAASTAVATPPSSSSGAPQISNTAPWVAGTFYSVVPRGELQPIHDKGEKWYAVTRGKWVGVTNNTALAVNATTGRSAGFQKGYDNQSLALSAFNTALAMEAILVI</sequence>
<dbReference type="Proteomes" id="UP001295794">
    <property type="component" value="Unassembled WGS sequence"/>
</dbReference>
<name>A0AAD2I0D7_9AGAR</name>
<gene>
    <name evidence="1" type="ORF">MYCIT1_LOCUS36432</name>
</gene>
<evidence type="ECO:0000313" key="2">
    <source>
        <dbReference type="Proteomes" id="UP001295794"/>
    </source>
</evidence>
<keyword evidence="2" id="KW-1185">Reference proteome</keyword>
<dbReference type="EMBL" id="CAVNYO010000472">
    <property type="protein sequence ID" value="CAK5283697.1"/>
    <property type="molecule type" value="Genomic_DNA"/>
</dbReference>
<comment type="caution">
    <text evidence="1">The sequence shown here is derived from an EMBL/GenBank/DDBJ whole genome shotgun (WGS) entry which is preliminary data.</text>
</comment>
<organism evidence="1 2">
    <name type="scientific">Mycena citricolor</name>
    <dbReference type="NCBI Taxonomy" id="2018698"/>
    <lineage>
        <taxon>Eukaryota</taxon>
        <taxon>Fungi</taxon>
        <taxon>Dikarya</taxon>
        <taxon>Basidiomycota</taxon>
        <taxon>Agaricomycotina</taxon>
        <taxon>Agaricomycetes</taxon>
        <taxon>Agaricomycetidae</taxon>
        <taxon>Agaricales</taxon>
        <taxon>Marasmiineae</taxon>
        <taxon>Mycenaceae</taxon>
        <taxon>Mycena</taxon>
    </lineage>
</organism>
<evidence type="ECO:0000313" key="1">
    <source>
        <dbReference type="EMBL" id="CAK5283697.1"/>
    </source>
</evidence>
<dbReference type="AlphaFoldDB" id="A0AAD2I0D7"/>
<proteinExistence type="predicted"/>